<gene>
    <name evidence="8" type="ORF">CFH83_11365</name>
</gene>
<keyword evidence="3 6" id="KW-0812">Transmembrane</keyword>
<evidence type="ECO:0000256" key="6">
    <source>
        <dbReference type="SAM" id="Phobius"/>
    </source>
</evidence>
<dbReference type="GO" id="GO:0005886">
    <property type="term" value="C:plasma membrane"/>
    <property type="evidence" value="ECO:0007669"/>
    <property type="project" value="UniProtKB-SubCell"/>
</dbReference>
<feature type="transmembrane region" description="Helical" evidence="6">
    <location>
        <begin position="278"/>
        <end position="297"/>
    </location>
</feature>
<dbReference type="Proteomes" id="UP000228859">
    <property type="component" value="Unassembled WGS sequence"/>
</dbReference>
<organism evidence="8 9">
    <name type="scientific">Sulfuricurvum kujiense</name>
    <dbReference type="NCBI Taxonomy" id="148813"/>
    <lineage>
        <taxon>Bacteria</taxon>
        <taxon>Pseudomonadati</taxon>
        <taxon>Campylobacterota</taxon>
        <taxon>Epsilonproteobacteria</taxon>
        <taxon>Campylobacterales</taxon>
        <taxon>Sulfurimonadaceae</taxon>
        <taxon>Sulfuricurvum</taxon>
    </lineage>
</organism>
<dbReference type="InterPro" id="IPR052159">
    <property type="entry name" value="Competence_DNA_uptake"/>
</dbReference>
<reference evidence="8 9" key="1">
    <citation type="journal article" date="2017" name="Front. Microbiol.">
        <title>Comparative Genomic Analysis of the Class Epsilonproteobacteria and Proposed Reclassification to Epsilonbacteraeota (phyl. nov.).</title>
        <authorList>
            <person name="Waite D.W."/>
            <person name="Vanwonterghem I."/>
            <person name="Rinke C."/>
            <person name="Parks D.H."/>
            <person name="Zhang Y."/>
            <person name="Takai K."/>
            <person name="Sievert S.M."/>
            <person name="Simon J."/>
            <person name="Campbell B.J."/>
            <person name="Hanson T.E."/>
            <person name="Woyke T."/>
            <person name="Klotz M.G."/>
            <person name="Hugenholtz P."/>
        </authorList>
    </citation>
    <scope>NUCLEOTIDE SEQUENCE [LARGE SCALE GENOMIC DNA]</scope>
    <source>
        <strain evidence="8">UBA12443</strain>
    </source>
</reference>
<dbReference type="Pfam" id="PF03772">
    <property type="entry name" value="Competence"/>
    <property type="match status" value="1"/>
</dbReference>
<evidence type="ECO:0000256" key="5">
    <source>
        <dbReference type="ARBA" id="ARBA00023136"/>
    </source>
</evidence>
<name>A0A2D3WJT6_9BACT</name>
<dbReference type="NCBIfam" id="TIGR00360">
    <property type="entry name" value="ComEC_N-term"/>
    <property type="match status" value="1"/>
</dbReference>
<evidence type="ECO:0000256" key="3">
    <source>
        <dbReference type="ARBA" id="ARBA00022692"/>
    </source>
</evidence>
<keyword evidence="4 6" id="KW-1133">Transmembrane helix</keyword>
<dbReference type="RefSeq" id="WP_294897129.1">
    <property type="nucleotide sequence ID" value="NZ_DLUI01000165.1"/>
</dbReference>
<keyword evidence="5 6" id="KW-0472">Membrane</keyword>
<dbReference type="EMBL" id="DLUI01000165">
    <property type="protein sequence ID" value="DAB37369.1"/>
    <property type="molecule type" value="Genomic_DNA"/>
</dbReference>
<keyword evidence="2" id="KW-1003">Cell membrane</keyword>
<feature type="transmembrane region" description="Helical" evidence="6">
    <location>
        <begin position="213"/>
        <end position="231"/>
    </location>
</feature>
<proteinExistence type="predicted"/>
<accession>A0A2D3WJT6</accession>
<evidence type="ECO:0000256" key="4">
    <source>
        <dbReference type="ARBA" id="ARBA00022989"/>
    </source>
</evidence>
<feature type="transmembrane region" description="Helical" evidence="6">
    <location>
        <begin position="338"/>
        <end position="357"/>
    </location>
</feature>
<comment type="caution">
    <text evidence="8">The sequence shown here is derived from an EMBL/GenBank/DDBJ whole genome shotgun (WGS) entry which is preliminary data.</text>
</comment>
<feature type="transmembrane region" description="Helical" evidence="6">
    <location>
        <begin position="251"/>
        <end position="271"/>
    </location>
</feature>
<dbReference type="PANTHER" id="PTHR30619">
    <property type="entry name" value="DNA INTERNALIZATION/COMPETENCE PROTEIN COMEC/REC2"/>
    <property type="match status" value="1"/>
</dbReference>
<evidence type="ECO:0000313" key="8">
    <source>
        <dbReference type="EMBL" id="DAB37369.1"/>
    </source>
</evidence>
<dbReference type="AlphaFoldDB" id="A0A2D3WJT6"/>
<evidence type="ECO:0000256" key="1">
    <source>
        <dbReference type="ARBA" id="ARBA00004651"/>
    </source>
</evidence>
<comment type="subcellular location">
    <subcellularLocation>
        <location evidence="1">Cell membrane</location>
        <topology evidence="1">Multi-pass membrane protein</topology>
    </subcellularLocation>
</comment>
<evidence type="ECO:0000256" key="2">
    <source>
        <dbReference type="ARBA" id="ARBA00022475"/>
    </source>
</evidence>
<feature type="transmembrane region" description="Helical" evidence="6">
    <location>
        <begin position="164"/>
        <end position="192"/>
    </location>
</feature>
<evidence type="ECO:0000259" key="7">
    <source>
        <dbReference type="Pfam" id="PF03772"/>
    </source>
</evidence>
<feature type="transmembrane region" description="Helical" evidence="6">
    <location>
        <begin position="401"/>
        <end position="419"/>
    </location>
</feature>
<feature type="domain" description="ComEC/Rec2-related protein" evidence="7">
    <location>
        <begin position="157"/>
        <end position="333"/>
    </location>
</feature>
<dbReference type="InterPro" id="IPR004477">
    <property type="entry name" value="ComEC_N"/>
</dbReference>
<sequence>MNKLERIDLFDLKSGSLFFLFLLFIASLSLSYEYYQFAQLKTFDDPLIRAEVIDQEVRLIGDVPKTSLKLRLENGASVRSAMSPYLRDLRGREVQVELQVAKVTFLDFLKGMHTRGVITEVYSSLSLKEQWYRRIASLHEDQWMRELYGALFVATPMSQEFQTLVGAMGLSHILSISGYHYGIISLIVYFLLRRPYRWLQNRYFPYRHGNRDLFFMVVGILFLYLWALEFIPPMVRAFGMIAVGYWLYDRGIKVVSLQTLSITVGVLLAFFPTLFFSLGFWFSSFGVLSIFIFIRYYEHWKLWQIFLALHIWCYLVLLPISLSIFGTFGWWHIGSIPLALLFNLYYPTVLVLHFTPWGDWFDPYLLQMFESGDMNRVVIPIWMGVLSVALALGAMWRKEAFWILGILGVFTLGSAVYQIA</sequence>
<feature type="transmembrane region" description="Helical" evidence="6">
    <location>
        <begin position="377"/>
        <end position="394"/>
    </location>
</feature>
<feature type="transmembrane region" description="Helical" evidence="6">
    <location>
        <begin position="303"/>
        <end position="331"/>
    </location>
</feature>
<dbReference type="PANTHER" id="PTHR30619:SF7">
    <property type="entry name" value="BETA-LACTAMASE DOMAIN PROTEIN"/>
    <property type="match status" value="1"/>
</dbReference>
<protein>
    <recommendedName>
        <fullName evidence="7">ComEC/Rec2-related protein domain-containing protein</fullName>
    </recommendedName>
</protein>
<evidence type="ECO:0000313" key="9">
    <source>
        <dbReference type="Proteomes" id="UP000228859"/>
    </source>
</evidence>